<dbReference type="Pfam" id="PF08246">
    <property type="entry name" value="Inhibitor_I29"/>
    <property type="match status" value="1"/>
</dbReference>
<organism evidence="21 23">
    <name type="scientific">Canis lupus familiaris</name>
    <name type="common">Dog</name>
    <name type="synonym">Canis familiaris</name>
    <dbReference type="NCBI Taxonomy" id="9615"/>
    <lineage>
        <taxon>Eukaryota</taxon>
        <taxon>Metazoa</taxon>
        <taxon>Chordata</taxon>
        <taxon>Craniata</taxon>
        <taxon>Vertebrata</taxon>
        <taxon>Euteleostomi</taxon>
        <taxon>Mammalia</taxon>
        <taxon>Eutheria</taxon>
        <taxon>Laurasiatheria</taxon>
        <taxon>Carnivora</taxon>
        <taxon>Caniformia</taxon>
        <taxon>Canidae</taxon>
        <taxon>Canis</taxon>
    </lineage>
</organism>
<accession>A0A8C0SS95</accession>
<reference evidence="21" key="3">
    <citation type="submission" date="2025-05" db="UniProtKB">
        <authorList>
            <consortium name="Ensembl"/>
        </authorList>
    </citation>
    <scope>IDENTIFICATION</scope>
</reference>
<keyword evidence="11" id="KW-1015">Disulfide bond</keyword>
<sequence>MKMIELHNREYSQGKHGFTMAMNAFGYMTNEEFRQVMNGFQNQKHKKGKVFQEPLFAEIPKSVDWREKGYVTPVKNQGHCGSCWAFSATGDLKGQMFQKTGKLVEQNLVDCYQAQGNKGCNGGLMDNAFQYVKDNGGLDSEECYLYLGRDTDTYNYKPECSAKVLMKAVATLGPISIVIDAGHQSFQFYKSGIYFDSDCSSKDLDHGTDSNNKLWIVKNSWGTEWGWNGYVKTAKGQNNHCGIATAASYPTV</sequence>
<evidence type="ECO:0000256" key="1">
    <source>
        <dbReference type="ARBA" id="ARBA00004239"/>
    </source>
</evidence>
<reference evidence="21" key="2">
    <citation type="submission" date="2018-10" db="EMBL/GenBank/DDBJ databases">
        <title>De novo assembly of a Great Dane genome.</title>
        <authorList>
            <person name="Kidd J.M."/>
            <person name="Pendleton A.L."/>
            <person name="Shen F."/>
            <person name="Emery S."/>
        </authorList>
    </citation>
    <scope>NUCLEOTIDE SEQUENCE [LARGE SCALE GENOMIC DNA]</scope>
    <source>
        <strain evidence="21">Great Dane</strain>
    </source>
</reference>
<evidence type="ECO:0000256" key="18">
    <source>
        <dbReference type="ARBA" id="ARBA00064961"/>
    </source>
</evidence>
<dbReference type="AlphaFoldDB" id="A0A8C0SS95"/>
<evidence type="ECO:0000256" key="16">
    <source>
        <dbReference type="ARBA" id="ARBA00040196"/>
    </source>
</evidence>
<evidence type="ECO:0000313" key="22">
    <source>
        <dbReference type="Proteomes" id="UP000002254"/>
    </source>
</evidence>
<keyword evidence="6" id="KW-0645">Protease</keyword>
<dbReference type="InterPro" id="IPR039417">
    <property type="entry name" value="Peptidase_C1A_papain-like"/>
</dbReference>
<comment type="subcellular location">
    <subcellularLocation>
        <location evidence="4">Apical cell membrane</location>
        <topology evidence="4">Peripheral membrane protein</topology>
        <orientation evidence="4">Extracellular side</orientation>
    </subcellularLocation>
    <subcellularLocation>
        <location evidence="2">Cytoplasmic vesicle</location>
        <location evidence="2">Secretory vesicle</location>
        <location evidence="2">Chromaffin granule</location>
    </subcellularLocation>
    <subcellularLocation>
        <location evidence="3">Lysosome</location>
    </subcellularLocation>
    <subcellularLocation>
        <location evidence="1">Secreted</location>
        <location evidence="1">Extracellular space</location>
    </subcellularLocation>
</comment>
<evidence type="ECO:0000256" key="15">
    <source>
        <dbReference type="ARBA" id="ARBA00038911"/>
    </source>
</evidence>
<dbReference type="PANTHER" id="PTHR12411">
    <property type="entry name" value="CYSTEINE PROTEASE FAMILY C1-RELATED"/>
    <property type="match status" value="1"/>
</dbReference>
<dbReference type="EC" id="3.4.22.15" evidence="15"/>
<evidence type="ECO:0000256" key="12">
    <source>
        <dbReference type="ARBA" id="ARBA00023228"/>
    </source>
</evidence>
<dbReference type="Gene3D" id="3.90.70.10">
    <property type="entry name" value="Cysteine proteinases"/>
    <property type="match status" value="1"/>
</dbReference>
<evidence type="ECO:0000256" key="6">
    <source>
        <dbReference type="ARBA" id="ARBA00022670"/>
    </source>
</evidence>
<dbReference type="PROSITE" id="PS00139">
    <property type="entry name" value="THIOL_PROTEASE_CYS"/>
    <property type="match status" value="1"/>
</dbReference>
<proteinExistence type="inferred from homology"/>
<keyword evidence="10" id="KW-0865">Zymogen</keyword>
<keyword evidence="12" id="KW-0458">Lysosome</keyword>
<dbReference type="GO" id="GO:0005576">
    <property type="term" value="C:extracellular region"/>
    <property type="evidence" value="ECO:0007669"/>
    <property type="project" value="UniProtKB-SubCell"/>
</dbReference>
<dbReference type="Proteomes" id="UP000694542">
    <property type="component" value="Chromosome X"/>
</dbReference>
<evidence type="ECO:0000256" key="13">
    <source>
        <dbReference type="ARBA" id="ARBA00023329"/>
    </source>
</evidence>
<comment type="subunit">
    <text evidence="18">Dimer of a heavy and a light chain linked by disulfide bonds. Interacts with Long isoform of CD74/Ii chain; the interaction stabilizes the conformation of mature CTSL.</text>
</comment>
<dbReference type="FunFam" id="3.90.70.10:FF:000332">
    <property type="entry name" value="Cathepsin L1"/>
    <property type="match status" value="1"/>
</dbReference>
<evidence type="ECO:0000256" key="7">
    <source>
        <dbReference type="ARBA" id="ARBA00022801"/>
    </source>
</evidence>
<comment type="catalytic activity">
    <reaction evidence="14">
        <text>Specificity close to that of papain. As compared to cathepsin B, cathepsin L exhibits higher activity toward protein substrates, but has little activity on Z-Arg-Arg-NHMec, and no peptidyl-dipeptidase activity.</text>
        <dbReference type="EC" id="3.4.22.15"/>
    </reaction>
</comment>
<keyword evidence="8" id="KW-0788">Thiol protease</keyword>
<keyword evidence="13" id="KW-0968">Cytoplasmic vesicle</keyword>
<dbReference type="SMART" id="SM00645">
    <property type="entry name" value="Pept_C1"/>
    <property type="match status" value="1"/>
</dbReference>
<evidence type="ECO:0000256" key="17">
    <source>
        <dbReference type="ARBA" id="ARBA00042908"/>
    </source>
</evidence>
<evidence type="ECO:0000313" key="23">
    <source>
        <dbReference type="Proteomes" id="UP000694542"/>
    </source>
</evidence>
<dbReference type="GO" id="GO:0016324">
    <property type="term" value="C:apical plasma membrane"/>
    <property type="evidence" value="ECO:0007669"/>
    <property type="project" value="UniProtKB-SubCell"/>
</dbReference>
<evidence type="ECO:0000256" key="14">
    <source>
        <dbReference type="ARBA" id="ARBA00036319"/>
    </source>
</evidence>
<dbReference type="InterPro" id="IPR000169">
    <property type="entry name" value="Pept_cys_AS"/>
</dbReference>
<dbReference type="GO" id="GO:0042583">
    <property type="term" value="C:chromaffin granule"/>
    <property type="evidence" value="ECO:0007669"/>
    <property type="project" value="UniProtKB-SubCell"/>
</dbReference>
<evidence type="ECO:0000256" key="4">
    <source>
        <dbReference type="ARBA" id="ARBA00004465"/>
    </source>
</evidence>
<dbReference type="Ensembl" id="ENSCAFT00000012925.4">
    <property type="protein sequence ID" value="ENSCAFP00000041562.2"/>
    <property type="gene ID" value="ENSCAFG00000008121.4"/>
</dbReference>
<evidence type="ECO:0000256" key="3">
    <source>
        <dbReference type="ARBA" id="ARBA00004371"/>
    </source>
</evidence>
<dbReference type="SUPFAM" id="SSF54001">
    <property type="entry name" value="Cysteine proteinases"/>
    <property type="match status" value="1"/>
</dbReference>
<evidence type="ECO:0000256" key="11">
    <source>
        <dbReference type="ARBA" id="ARBA00023157"/>
    </source>
</evidence>
<evidence type="ECO:0000259" key="19">
    <source>
        <dbReference type="SMART" id="SM00645"/>
    </source>
</evidence>
<dbReference type="OrthoDB" id="10253408at2759"/>
<evidence type="ECO:0000256" key="10">
    <source>
        <dbReference type="ARBA" id="ARBA00023145"/>
    </source>
</evidence>
<dbReference type="Proteomes" id="UP000002254">
    <property type="component" value="Chromosome X"/>
</dbReference>
<name>A0A8C0SS95_CANLF</name>
<dbReference type="Ensembl" id="ENSCAFT00040029035.1">
    <property type="protein sequence ID" value="ENSCAFP00040025225.1"/>
    <property type="gene ID" value="ENSCAFG00040015790.1"/>
</dbReference>
<protein>
    <recommendedName>
        <fullName evidence="16">Procathepsin L</fullName>
        <ecNumber evidence="15">3.4.22.15</ecNumber>
    </recommendedName>
    <alternativeName>
        <fullName evidence="17">Cathepsin L1</fullName>
    </alternativeName>
</protein>
<evidence type="ECO:0000313" key="21">
    <source>
        <dbReference type="Ensembl" id="ENSCAFP00040025225.1"/>
    </source>
</evidence>
<evidence type="ECO:0000256" key="8">
    <source>
        <dbReference type="ARBA" id="ARBA00022807"/>
    </source>
</evidence>
<evidence type="ECO:0000256" key="2">
    <source>
        <dbReference type="ARBA" id="ARBA00004248"/>
    </source>
</evidence>
<evidence type="ECO:0000313" key="20">
    <source>
        <dbReference type="Ensembl" id="ENSCAFP00000041562.2"/>
    </source>
</evidence>
<dbReference type="GO" id="GO:0006508">
    <property type="term" value="P:proteolysis"/>
    <property type="evidence" value="ECO:0007669"/>
    <property type="project" value="UniProtKB-KW"/>
</dbReference>
<dbReference type="CDD" id="cd02248">
    <property type="entry name" value="Peptidase_C1A"/>
    <property type="match status" value="1"/>
</dbReference>
<dbReference type="GO" id="GO:0005764">
    <property type="term" value="C:lysosome"/>
    <property type="evidence" value="ECO:0007669"/>
    <property type="project" value="UniProtKB-SubCell"/>
</dbReference>
<dbReference type="InterPro" id="IPR000668">
    <property type="entry name" value="Peptidase_C1A_C"/>
</dbReference>
<dbReference type="GO" id="GO:0004197">
    <property type="term" value="F:cysteine-type endopeptidase activity"/>
    <property type="evidence" value="ECO:0007669"/>
    <property type="project" value="UniProtKB-EC"/>
</dbReference>
<feature type="domain" description="Peptidase C1A papain C-terminal" evidence="19">
    <location>
        <begin position="59"/>
        <end position="251"/>
    </location>
</feature>
<dbReference type="InterPro" id="IPR013201">
    <property type="entry name" value="Prot_inhib_I29"/>
</dbReference>
<keyword evidence="7" id="KW-0378">Hydrolase</keyword>
<evidence type="ECO:0000256" key="9">
    <source>
        <dbReference type="ARBA" id="ARBA00022833"/>
    </source>
</evidence>
<dbReference type="InterPro" id="IPR013128">
    <property type="entry name" value="Peptidase_C1A"/>
</dbReference>
<dbReference type="InterPro" id="IPR038765">
    <property type="entry name" value="Papain-like_cys_pep_sf"/>
</dbReference>
<comment type="similarity">
    <text evidence="5">Belongs to the peptidase C1 family.</text>
</comment>
<reference evidence="20 22" key="1">
    <citation type="journal article" date="2005" name="Nature">
        <title>Genome sequence, comparative analysis and haplotype structure of the domestic dog.</title>
        <authorList>
            <consortium name="Broad Sequencing Platform"/>
            <person name="Lindblad-Toh K."/>
            <person name="Wade C.M."/>
            <person name="Mikkelsen T.S."/>
            <person name="Karlsson E.K."/>
            <person name="Jaffe D.B."/>
            <person name="Kamal M."/>
            <person name="Clamp M."/>
            <person name="Chang J.L."/>
            <person name="Kulbokas E.J. III"/>
            <person name="Zody M.C."/>
            <person name="Mauceli E."/>
            <person name="Xie X."/>
            <person name="Breen M."/>
            <person name="Wayne R.K."/>
            <person name="Ostrander E.A."/>
            <person name="Ponting C.P."/>
            <person name="Galibert F."/>
            <person name="Smith D.R."/>
            <person name="DeJong P.J."/>
            <person name="Kirkness E."/>
            <person name="Alvarez P."/>
            <person name="Biagi T."/>
            <person name="Brockman W."/>
            <person name="Butler J."/>
            <person name="Chin C.W."/>
            <person name="Cook A."/>
            <person name="Cuff J."/>
            <person name="Daly M.J."/>
            <person name="DeCaprio D."/>
            <person name="Gnerre S."/>
            <person name="Grabherr M."/>
            <person name="Kellis M."/>
            <person name="Kleber M."/>
            <person name="Bardeleben C."/>
            <person name="Goodstadt L."/>
            <person name="Heger A."/>
            <person name="Hitte C."/>
            <person name="Kim L."/>
            <person name="Koepfli K.P."/>
            <person name="Parker H.G."/>
            <person name="Pollinger J.P."/>
            <person name="Searle S.M."/>
            <person name="Sutter N.B."/>
            <person name="Thomas R."/>
            <person name="Webber C."/>
            <person name="Baldwin J."/>
            <person name="Abebe A."/>
            <person name="Abouelleil A."/>
            <person name="Aftuck L."/>
            <person name="Ait-Zahra M."/>
            <person name="Aldredge T."/>
            <person name="Allen N."/>
            <person name="An P."/>
            <person name="Anderson S."/>
            <person name="Antoine C."/>
            <person name="Arachchi H."/>
            <person name="Aslam A."/>
            <person name="Ayotte L."/>
            <person name="Bachantsang P."/>
            <person name="Barry A."/>
            <person name="Bayul T."/>
            <person name="Benamara M."/>
            <person name="Berlin A."/>
            <person name="Bessette D."/>
            <person name="Blitshteyn B."/>
            <person name="Bloom T."/>
            <person name="Blye J."/>
            <person name="Boguslavskiy L."/>
            <person name="Bonnet C."/>
            <person name="Boukhgalter B."/>
            <person name="Brown A."/>
            <person name="Cahill P."/>
            <person name="Calixte N."/>
            <person name="Camarata J."/>
            <person name="Cheshatsang Y."/>
            <person name="Chu J."/>
            <person name="Citroen M."/>
            <person name="Collymore A."/>
            <person name="Cooke P."/>
            <person name="Dawoe T."/>
            <person name="Daza R."/>
            <person name="Decktor K."/>
            <person name="DeGray S."/>
            <person name="Dhargay N."/>
            <person name="Dooley K."/>
            <person name="Dooley K."/>
            <person name="Dorje P."/>
            <person name="Dorjee K."/>
            <person name="Dorris L."/>
            <person name="Duffey N."/>
            <person name="Dupes A."/>
            <person name="Egbiremolen O."/>
            <person name="Elong R."/>
            <person name="Falk J."/>
            <person name="Farina A."/>
            <person name="Faro S."/>
            <person name="Ferguson D."/>
            <person name="Ferreira P."/>
            <person name="Fisher S."/>
            <person name="FitzGerald M."/>
            <person name="Foley K."/>
            <person name="Foley C."/>
            <person name="Franke A."/>
            <person name="Friedrich D."/>
            <person name="Gage D."/>
            <person name="Garber M."/>
            <person name="Gearin G."/>
            <person name="Giannoukos G."/>
            <person name="Goode T."/>
            <person name="Goyette A."/>
            <person name="Graham J."/>
            <person name="Grandbois E."/>
            <person name="Gyaltsen K."/>
            <person name="Hafez N."/>
            <person name="Hagopian D."/>
            <person name="Hagos B."/>
            <person name="Hall J."/>
            <person name="Healy C."/>
            <person name="Hegarty R."/>
            <person name="Honan T."/>
            <person name="Horn A."/>
            <person name="Houde N."/>
            <person name="Hughes L."/>
            <person name="Hunnicutt L."/>
            <person name="Husby M."/>
            <person name="Jester B."/>
            <person name="Jones C."/>
            <person name="Kamat A."/>
            <person name="Kanga B."/>
            <person name="Kells C."/>
            <person name="Khazanovich D."/>
            <person name="Kieu A.C."/>
            <person name="Kisner P."/>
            <person name="Kumar M."/>
            <person name="Lance K."/>
            <person name="Landers T."/>
            <person name="Lara M."/>
            <person name="Lee W."/>
            <person name="Leger J.P."/>
            <person name="Lennon N."/>
            <person name="Leuper L."/>
            <person name="LeVine S."/>
            <person name="Liu J."/>
            <person name="Liu X."/>
            <person name="Lokyitsang Y."/>
            <person name="Lokyitsang T."/>
            <person name="Lui A."/>
            <person name="Macdonald J."/>
            <person name="Major J."/>
            <person name="Marabella R."/>
            <person name="Maru K."/>
            <person name="Matthews C."/>
            <person name="McDonough S."/>
            <person name="Mehta T."/>
            <person name="Meldrim J."/>
            <person name="Melnikov A."/>
            <person name="Meneus L."/>
            <person name="Mihalev A."/>
            <person name="Mihova T."/>
            <person name="Miller K."/>
            <person name="Mittelman R."/>
            <person name="Mlenga V."/>
            <person name="Mulrain L."/>
            <person name="Munson G."/>
            <person name="Navidi A."/>
            <person name="Naylor J."/>
            <person name="Nguyen T."/>
            <person name="Nguyen N."/>
            <person name="Nguyen C."/>
            <person name="Nguyen T."/>
            <person name="Nicol R."/>
            <person name="Norbu N."/>
            <person name="Norbu C."/>
            <person name="Novod N."/>
            <person name="Nyima T."/>
            <person name="Olandt P."/>
            <person name="O'Neill B."/>
            <person name="O'Neill K."/>
            <person name="Osman S."/>
            <person name="Oyono L."/>
            <person name="Patti C."/>
            <person name="Perrin D."/>
            <person name="Phunkhang P."/>
            <person name="Pierre F."/>
            <person name="Priest M."/>
            <person name="Rachupka A."/>
            <person name="Raghuraman S."/>
            <person name="Rameau R."/>
            <person name="Ray V."/>
            <person name="Raymond C."/>
            <person name="Rege F."/>
            <person name="Rise C."/>
            <person name="Rogers J."/>
            <person name="Rogov P."/>
            <person name="Sahalie J."/>
            <person name="Settipalli S."/>
            <person name="Sharpe T."/>
            <person name="Shea T."/>
            <person name="Sheehan M."/>
            <person name="Sherpa N."/>
            <person name="Shi J."/>
            <person name="Shih D."/>
            <person name="Sloan J."/>
            <person name="Smith C."/>
            <person name="Sparrow T."/>
            <person name="Stalker J."/>
            <person name="Stange-Thomann N."/>
            <person name="Stavropoulos S."/>
            <person name="Stone C."/>
            <person name="Stone S."/>
            <person name="Sykes S."/>
            <person name="Tchuinga P."/>
            <person name="Tenzing P."/>
            <person name="Tesfaye S."/>
            <person name="Thoulutsang D."/>
            <person name="Thoulutsang Y."/>
            <person name="Topham K."/>
            <person name="Topping I."/>
            <person name="Tsamla T."/>
            <person name="Vassiliev H."/>
            <person name="Venkataraman V."/>
            <person name="Vo A."/>
            <person name="Wangchuk T."/>
            <person name="Wangdi T."/>
            <person name="Weiand M."/>
            <person name="Wilkinson J."/>
            <person name="Wilson A."/>
            <person name="Yadav S."/>
            <person name="Yang S."/>
            <person name="Yang X."/>
            <person name="Young G."/>
            <person name="Yu Q."/>
            <person name="Zainoun J."/>
            <person name="Zembek L."/>
            <person name="Zimmer A."/>
            <person name="Lander E.S."/>
        </authorList>
    </citation>
    <scope>NUCLEOTIDE SEQUENCE [LARGE SCALE GENOMIC DNA]</scope>
    <source>
        <strain evidence="20">Boxer</strain>
    </source>
</reference>
<dbReference type="Pfam" id="PF00112">
    <property type="entry name" value="Peptidase_C1"/>
    <property type="match status" value="1"/>
</dbReference>
<keyword evidence="9" id="KW-0862">Zinc</keyword>
<evidence type="ECO:0000256" key="5">
    <source>
        <dbReference type="ARBA" id="ARBA00008455"/>
    </source>
</evidence>